<gene>
    <name evidence="2" type="ORF">JTE90_004427</name>
</gene>
<name>A0AAV6TLA9_9ARAC</name>
<proteinExistence type="predicted"/>
<dbReference type="Proteomes" id="UP000827092">
    <property type="component" value="Unassembled WGS sequence"/>
</dbReference>
<evidence type="ECO:0000313" key="3">
    <source>
        <dbReference type="Proteomes" id="UP000827092"/>
    </source>
</evidence>
<reference evidence="2 3" key="1">
    <citation type="journal article" date="2022" name="Nat. Ecol. Evol.">
        <title>A masculinizing supergene underlies an exaggerated male reproductive morph in a spider.</title>
        <authorList>
            <person name="Hendrickx F."/>
            <person name="De Corte Z."/>
            <person name="Sonet G."/>
            <person name="Van Belleghem S.M."/>
            <person name="Kostlbacher S."/>
            <person name="Vangestel C."/>
        </authorList>
    </citation>
    <scope>NUCLEOTIDE SEQUENCE [LARGE SCALE GENOMIC DNA]</scope>
    <source>
        <strain evidence="2">W744_W776</strain>
    </source>
</reference>
<organism evidence="2 3">
    <name type="scientific">Oedothorax gibbosus</name>
    <dbReference type="NCBI Taxonomy" id="931172"/>
    <lineage>
        <taxon>Eukaryota</taxon>
        <taxon>Metazoa</taxon>
        <taxon>Ecdysozoa</taxon>
        <taxon>Arthropoda</taxon>
        <taxon>Chelicerata</taxon>
        <taxon>Arachnida</taxon>
        <taxon>Araneae</taxon>
        <taxon>Araneomorphae</taxon>
        <taxon>Entelegynae</taxon>
        <taxon>Araneoidea</taxon>
        <taxon>Linyphiidae</taxon>
        <taxon>Erigoninae</taxon>
        <taxon>Oedothorax</taxon>
    </lineage>
</organism>
<evidence type="ECO:0000313" key="2">
    <source>
        <dbReference type="EMBL" id="KAG8172453.1"/>
    </source>
</evidence>
<comment type="caution">
    <text evidence="2">The sequence shown here is derived from an EMBL/GenBank/DDBJ whole genome shotgun (WGS) entry which is preliminary data.</text>
</comment>
<feature type="region of interest" description="Disordered" evidence="1">
    <location>
        <begin position="50"/>
        <end position="73"/>
    </location>
</feature>
<accession>A0AAV6TLA9</accession>
<evidence type="ECO:0000256" key="1">
    <source>
        <dbReference type="SAM" id="MobiDB-lite"/>
    </source>
</evidence>
<dbReference type="AlphaFoldDB" id="A0AAV6TLA9"/>
<sequence length="98" mass="10960">MDYFTKWPEAYVIPNQEATPGLPRPCCGIGSAGSECHSCCTPNKERTSPPPFFYRTHRPARGNENSYNSPASAVRWNGRKTEQTILNHLSLFPSSQSE</sequence>
<protein>
    <submittedName>
        <fullName evidence="2">Uncharacterized protein</fullName>
    </submittedName>
</protein>
<dbReference type="EMBL" id="JAFNEN010002684">
    <property type="protein sequence ID" value="KAG8172453.1"/>
    <property type="molecule type" value="Genomic_DNA"/>
</dbReference>
<keyword evidence="3" id="KW-1185">Reference proteome</keyword>